<dbReference type="Gene3D" id="1.20.58.1460">
    <property type="match status" value="1"/>
</dbReference>
<dbReference type="PANTHER" id="PTHR30319:SF1">
    <property type="entry name" value="TRANSCRIPTIONAL REPRESSOR PAAX"/>
    <property type="match status" value="1"/>
</dbReference>
<dbReference type="GO" id="GO:0006351">
    <property type="term" value="P:DNA-templated transcription"/>
    <property type="evidence" value="ECO:0007669"/>
    <property type="project" value="TreeGrafter"/>
</dbReference>
<feature type="domain" description="Transcriptional repressor PaaX-like central Cas2-like" evidence="2">
    <location>
        <begin position="86"/>
        <end position="142"/>
    </location>
</feature>
<dbReference type="AlphaFoldDB" id="A0A2S0KCH3"/>
<dbReference type="InterPro" id="IPR036388">
    <property type="entry name" value="WH-like_DNA-bd_sf"/>
</dbReference>
<organism evidence="3 4">
    <name type="scientific">Gordonia iterans</name>
    <dbReference type="NCBI Taxonomy" id="1004901"/>
    <lineage>
        <taxon>Bacteria</taxon>
        <taxon>Bacillati</taxon>
        <taxon>Actinomycetota</taxon>
        <taxon>Actinomycetes</taxon>
        <taxon>Mycobacteriales</taxon>
        <taxon>Gordoniaceae</taxon>
        <taxon>Gordonia</taxon>
    </lineage>
</organism>
<dbReference type="Gene3D" id="3.30.70.2650">
    <property type="match status" value="1"/>
</dbReference>
<dbReference type="Pfam" id="PF07848">
    <property type="entry name" value="PaaX"/>
    <property type="match status" value="1"/>
</dbReference>
<evidence type="ECO:0000259" key="2">
    <source>
        <dbReference type="Pfam" id="PF20803"/>
    </source>
</evidence>
<name>A0A2S0KCH3_9ACTN</name>
<dbReference type="OrthoDB" id="2270427at2"/>
<dbReference type="PANTHER" id="PTHR30319">
    <property type="entry name" value="PHENYLACETIC ACID REGULATOR-RELATED TRANSCRIPTIONAL REPRESSOR"/>
    <property type="match status" value="1"/>
</dbReference>
<feature type="domain" description="Transcriptional repressor PaaX-like N-terminal" evidence="1">
    <location>
        <begin position="10"/>
        <end position="71"/>
    </location>
</feature>
<dbReference type="Proteomes" id="UP000239814">
    <property type="component" value="Chromosome"/>
</dbReference>
<evidence type="ECO:0000313" key="4">
    <source>
        <dbReference type="Proteomes" id="UP000239814"/>
    </source>
</evidence>
<dbReference type="InterPro" id="IPR012906">
    <property type="entry name" value="PaaX-like_N"/>
</dbReference>
<evidence type="ECO:0000259" key="1">
    <source>
        <dbReference type="Pfam" id="PF07848"/>
    </source>
</evidence>
<keyword evidence="4" id="KW-1185">Reference proteome</keyword>
<gene>
    <name evidence="3" type="ORF">C6V83_02830</name>
</gene>
<sequence>MEESLVPPVSARSAVLSLLLGANPPSLSGREIVAAMGLFGVAESTTRVALTRMVSGGDLTRSDGVYTLSGRLAQRQRDVEPPHRIEPWNGQWEMAVVTASGRSAGDRVAFRNVMRRLRVVELREGVWTRPANLHRRWPDEIRGVVTCFEAVPQADSAELVERLWDLEAWSERGRRYLEVLGAVEDEPSRFRAMVAAVHHLQTDPMLPEQFHPAGWPAAELAAVYADYRDWLAQIREPG</sequence>
<evidence type="ECO:0000313" key="3">
    <source>
        <dbReference type="EMBL" id="AVL99378.1"/>
    </source>
</evidence>
<dbReference type="EMBL" id="CP027433">
    <property type="protein sequence ID" value="AVL99378.1"/>
    <property type="molecule type" value="Genomic_DNA"/>
</dbReference>
<accession>A0A2S0KCH3</accession>
<proteinExistence type="predicted"/>
<protein>
    <submittedName>
        <fullName evidence="3">PaaX family transcriptional regulator</fullName>
    </submittedName>
</protein>
<reference evidence="3 4" key="1">
    <citation type="submission" date="2018-03" db="EMBL/GenBank/DDBJ databases">
        <title>Characteristics and genome of n-alkane degrading marine bacteria Gordonia iterans isolated from crude oil contaminated in Tae-an, South Korea.</title>
        <authorList>
            <person name="Lee S.-S."/>
            <person name="Kim H."/>
        </authorList>
    </citation>
    <scope>NUCLEOTIDE SEQUENCE [LARGE SCALE GENOMIC DNA]</scope>
    <source>
        <strain evidence="3 4">Co17</strain>
    </source>
</reference>
<dbReference type="InterPro" id="IPR048846">
    <property type="entry name" value="PaaX-like_central"/>
</dbReference>
<dbReference type="RefSeq" id="WP_105941113.1">
    <property type="nucleotide sequence ID" value="NZ_CP027433.1"/>
</dbReference>
<dbReference type="Pfam" id="PF20803">
    <property type="entry name" value="PaaX_M"/>
    <property type="match status" value="1"/>
</dbReference>
<dbReference type="KEGG" id="git:C6V83_02830"/>
<dbReference type="Gene3D" id="1.10.10.10">
    <property type="entry name" value="Winged helix-like DNA-binding domain superfamily/Winged helix DNA-binding domain"/>
    <property type="match status" value="1"/>
</dbReference>